<accession>A0A9Q3HKU1</accession>
<feature type="region of interest" description="Disordered" evidence="4">
    <location>
        <begin position="342"/>
        <end position="366"/>
    </location>
</feature>
<keyword evidence="2 3" id="KW-0694">RNA-binding</keyword>
<feature type="region of interest" description="Disordered" evidence="4">
    <location>
        <begin position="1"/>
        <end position="150"/>
    </location>
</feature>
<feature type="region of interest" description="Disordered" evidence="4">
    <location>
        <begin position="440"/>
        <end position="509"/>
    </location>
</feature>
<comment type="caution">
    <text evidence="6">The sequence shown here is derived from an EMBL/GenBank/DDBJ whole genome shotgun (WGS) entry which is preliminary data.</text>
</comment>
<keyword evidence="7" id="KW-1185">Reference proteome</keyword>
<dbReference type="InterPro" id="IPR000504">
    <property type="entry name" value="RRM_dom"/>
</dbReference>
<dbReference type="GO" id="GO:0006417">
    <property type="term" value="P:regulation of translation"/>
    <property type="evidence" value="ECO:0007669"/>
    <property type="project" value="TreeGrafter"/>
</dbReference>
<evidence type="ECO:0000256" key="1">
    <source>
        <dbReference type="ARBA" id="ARBA00022737"/>
    </source>
</evidence>
<dbReference type="OrthoDB" id="1875751at2759"/>
<proteinExistence type="predicted"/>
<dbReference type="InterPro" id="IPR034156">
    <property type="entry name" value="Hrp1_RRM1"/>
</dbReference>
<evidence type="ECO:0000313" key="7">
    <source>
        <dbReference type="Proteomes" id="UP000765509"/>
    </source>
</evidence>
<feature type="domain" description="RRM" evidence="5">
    <location>
        <begin position="266"/>
        <end position="346"/>
    </location>
</feature>
<dbReference type="Proteomes" id="UP000765509">
    <property type="component" value="Unassembled WGS sequence"/>
</dbReference>
<dbReference type="Pfam" id="PF00076">
    <property type="entry name" value="RRM_1"/>
    <property type="match status" value="2"/>
</dbReference>
<name>A0A9Q3HKU1_9BASI</name>
<dbReference type="Gene3D" id="3.30.70.330">
    <property type="match status" value="2"/>
</dbReference>
<evidence type="ECO:0000256" key="2">
    <source>
        <dbReference type="ARBA" id="ARBA00022884"/>
    </source>
</evidence>
<feature type="domain" description="RRM" evidence="5">
    <location>
        <begin position="158"/>
        <end position="233"/>
    </location>
</feature>
<dbReference type="CDD" id="cd12577">
    <property type="entry name" value="RRM1_Hrp1p"/>
    <property type="match status" value="1"/>
</dbReference>
<dbReference type="SMART" id="SM00360">
    <property type="entry name" value="RRM"/>
    <property type="match status" value="2"/>
</dbReference>
<feature type="compositionally biased region" description="Basic and acidic residues" evidence="4">
    <location>
        <begin position="342"/>
        <end position="358"/>
    </location>
</feature>
<evidence type="ECO:0000256" key="4">
    <source>
        <dbReference type="SAM" id="MobiDB-lite"/>
    </source>
</evidence>
<feature type="compositionally biased region" description="Basic residues" evidence="4">
    <location>
        <begin position="106"/>
        <end position="116"/>
    </location>
</feature>
<feature type="compositionally biased region" description="Low complexity" evidence="4">
    <location>
        <begin position="1"/>
        <end position="11"/>
    </location>
</feature>
<dbReference type="AlphaFoldDB" id="A0A9Q3HKU1"/>
<feature type="compositionally biased region" description="Polar residues" evidence="4">
    <location>
        <begin position="48"/>
        <end position="59"/>
    </location>
</feature>
<feature type="compositionally biased region" description="Basic and acidic residues" evidence="4">
    <location>
        <begin position="117"/>
        <end position="127"/>
    </location>
</feature>
<dbReference type="InterPro" id="IPR012677">
    <property type="entry name" value="Nucleotide-bd_a/b_plait_sf"/>
</dbReference>
<gene>
    <name evidence="6" type="ORF">O181_045959</name>
</gene>
<dbReference type="EMBL" id="AVOT02018966">
    <property type="protein sequence ID" value="MBW0506244.1"/>
    <property type="molecule type" value="Genomic_DNA"/>
</dbReference>
<dbReference type="InterPro" id="IPR035979">
    <property type="entry name" value="RBD_domain_sf"/>
</dbReference>
<evidence type="ECO:0000256" key="3">
    <source>
        <dbReference type="PROSITE-ProRule" id="PRU00176"/>
    </source>
</evidence>
<protein>
    <recommendedName>
        <fullName evidence="5">RRM domain-containing protein</fullName>
    </recommendedName>
</protein>
<dbReference type="PANTHER" id="PTHR48032">
    <property type="entry name" value="RNA-BINDING PROTEIN MUSASHI HOMOLOG RBP6"/>
    <property type="match status" value="1"/>
</dbReference>
<evidence type="ECO:0000313" key="6">
    <source>
        <dbReference type="EMBL" id="MBW0506244.1"/>
    </source>
</evidence>
<dbReference type="PANTHER" id="PTHR48032:SF6">
    <property type="entry name" value="RNA-BINDING (RRM_RBD_RNP MOTIFS) FAMILY PROTEIN"/>
    <property type="match status" value="1"/>
</dbReference>
<organism evidence="6 7">
    <name type="scientific">Austropuccinia psidii MF-1</name>
    <dbReference type="NCBI Taxonomy" id="1389203"/>
    <lineage>
        <taxon>Eukaryota</taxon>
        <taxon>Fungi</taxon>
        <taxon>Dikarya</taxon>
        <taxon>Basidiomycota</taxon>
        <taxon>Pucciniomycotina</taxon>
        <taxon>Pucciniomycetes</taxon>
        <taxon>Pucciniales</taxon>
        <taxon>Sphaerophragmiaceae</taxon>
        <taxon>Austropuccinia</taxon>
    </lineage>
</organism>
<reference evidence="6" key="1">
    <citation type="submission" date="2021-03" db="EMBL/GenBank/DDBJ databases">
        <title>Draft genome sequence of rust myrtle Austropuccinia psidii MF-1, a brazilian biotype.</title>
        <authorList>
            <person name="Quecine M.C."/>
            <person name="Pachon D.M.R."/>
            <person name="Bonatelli M.L."/>
            <person name="Correr F.H."/>
            <person name="Franceschini L.M."/>
            <person name="Leite T.F."/>
            <person name="Margarido G.R.A."/>
            <person name="Almeida C.A."/>
            <person name="Ferrarezi J.A."/>
            <person name="Labate C.A."/>
        </authorList>
    </citation>
    <scope>NUCLEOTIDE SEQUENCE</scope>
    <source>
        <strain evidence="6">MF-1</strain>
    </source>
</reference>
<feature type="compositionally biased region" description="Basic and acidic residues" evidence="4">
    <location>
        <begin position="249"/>
        <end position="258"/>
    </location>
</feature>
<dbReference type="FunFam" id="3.30.70.330:FF:000025">
    <property type="entry name" value="RNA-binding protein Musashi homolog 2 isoform X1"/>
    <property type="match status" value="1"/>
</dbReference>
<evidence type="ECO:0000259" key="5">
    <source>
        <dbReference type="PROSITE" id="PS50102"/>
    </source>
</evidence>
<feature type="region of interest" description="Disordered" evidence="4">
    <location>
        <begin position="229"/>
        <end position="272"/>
    </location>
</feature>
<feature type="compositionally biased region" description="Low complexity" evidence="4">
    <location>
        <begin position="68"/>
        <end position="90"/>
    </location>
</feature>
<dbReference type="GO" id="GO:0003729">
    <property type="term" value="F:mRNA binding"/>
    <property type="evidence" value="ECO:0007669"/>
    <property type="project" value="TreeGrafter"/>
</dbReference>
<dbReference type="SUPFAM" id="SSF54928">
    <property type="entry name" value="RNA-binding domain, RBD"/>
    <property type="match status" value="2"/>
</dbReference>
<keyword evidence="1" id="KW-0677">Repeat</keyword>
<feature type="compositionally biased region" description="Polar residues" evidence="4">
    <location>
        <begin position="91"/>
        <end position="101"/>
    </location>
</feature>
<dbReference type="PROSITE" id="PS50102">
    <property type="entry name" value="RRM"/>
    <property type="match status" value="2"/>
</dbReference>
<sequence>MAELDLYGDLYGDVDDCGSPVALSPSHQHPSSNDHHAHHTKPDHKSNHSSTIDSTNMTSNHDEIAHGSTNPTNSNTPVNSANDNSNTSTSQPTTFSISTYEDPSYPKKKHDSHHHNNHEAWKSDSSHPRPPPHHSDSSGMGGRPGLWGVKPSEMPDEGKMFVGGLNWETTEDALKQYFSQFGSVVHCTIMRDPTNGRSRGFAFLTFADPAVVNKVMVKEHFLDGKLIDPKRAIPRGSGPGPSGMTGPMSDKRSGHHSGENTGSLSNKLFCRGMPEDATPQSFRAFWSQYNSQVNIEEAVLMMDRDSNRHRGFGFINLASGEDAETLLRSGPFVMDGHPLEVKRKAPSRSRNEGRDDMNKMGPAMLDRYGAPYGPPGHHDPSMFHPAPMGGYYKGGMPAGGWKGWNPGMIPSMGGGGVGHSRGVYMGMGMPHEGRGMAHDGPSGMGGGYNSGYSRQHGTGGYGQDWRAAGPPSMRAVGPGPYPPYHHSNPPSSAGAARNQRGGPRNYAPY</sequence>